<evidence type="ECO:0000259" key="10">
    <source>
        <dbReference type="SMART" id="SM00642"/>
    </source>
</evidence>
<dbReference type="FunFam" id="3.20.20.80:FF:000073">
    <property type="entry name" value="Alpha-1,3-glucan synthase Ags2"/>
    <property type="match status" value="1"/>
</dbReference>
<dbReference type="Gene3D" id="3.40.50.2000">
    <property type="entry name" value="Glycogen Phosphorylase B"/>
    <property type="match status" value="2"/>
</dbReference>
<dbReference type="PANTHER" id="PTHR47182">
    <property type="entry name" value="CELL WALL ALPHA-1,3-GLUCAN SYNTHASE AGS1-RELATED"/>
    <property type="match status" value="1"/>
</dbReference>
<reference evidence="11" key="1">
    <citation type="journal article" date="2023" name="Mol. Phylogenet. Evol.">
        <title>Genome-scale phylogeny and comparative genomics of the fungal order Sordariales.</title>
        <authorList>
            <person name="Hensen N."/>
            <person name="Bonometti L."/>
            <person name="Westerberg I."/>
            <person name="Brannstrom I.O."/>
            <person name="Guillou S."/>
            <person name="Cros-Aarteil S."/>
            <person name="Calhoun S."/>
            <person name="Haridas S."/>
            <person name="Kuo A."/>
            <person name="Mondo S."/>
            <person name="Pangilinan J."/>
            <person name="Riley R."/>
            <person name="LaButti K."/>
            <person name="Andreopoulos B."/>
            <person name="Lipzen A."/>
            <person name="Chen C."/>
            <person name="Yan M."/>
            <person name="Daum C."/>
            <person name="Ng V."/>
            <person name="Clum A."/>
            <person name="Steindorff A."/>
            <person name="Ohm R.A."/>
            <person name="Martin F."/>
            <person name="Silar P."/>
            <person name="Natvig D.O."/>
            <person name="Lalanne C."/>
            <person name="Gautier V."/>
            <person name="Ament-Velasquez S.L."/>
            <person name="Kruys A."/>
            <person name="Hutchinson M.I."/>
            <person name="Powell A.J."/>
            <person name="Barry K."/>
            <person name="Miller A.N."/>
            <person name="Grigoriev I.V."/>
            <person name="Debuchy R."/>
            <person name="Gladieux P."/>
            <person name="Hiltunen Thoren M."/>
            <person name="Johannesson H."/>
        </authorList>
    </citation>
    <scope>NUCLEOTIDE SEQUENCE</scope>
    <source>
        <strain evidence="11">CBS 232.78</strain>
    </source>
</reference>
<keyword evidence="8" id="KW-0472">Membrane</keyword>
<evidence type="ECO:0000256" key="9">
    <source>
        <dbReference type="SAM" id="SignalP"/>
    </source>
</evidence>
<evidence type="ECO:0000313" key="12">
    <source>
        <dbReference type="Proteomes" id="UP001285441"/>
    </source>
</evidence>
<feature type="region of interest" description="Disordered" evidence="7">
    <location>
        <begin position="1721"/>
        <end position="1768"/>
    </location>
</feature>
<dbReference type="Pfam" id="PF26127">
    <property type="entry name" value="12TM_Mok13"/>
    <property type="match status" value="1"/>
</dbReference>
<keyword evidence="9" id="KW-0732">Signal</keyword>
<dbReference type="InterPro" id="IPR058656">
    <property type="entry name" value="Mok11-13/Ags1-like_GH"/>
</dbReference>
<dbReference type="EMBL" id="JAULSW010000001">
    <property type="protein sequence ID" value="KAK3392778.1"/>
    <property type="molecule type" value="Genomic_DNA"/>
</dbReference>
<keyword evidence="5" id="KW-0961">Cell wall biogenesis/degradation</keyword>
<comment type="caution">
    <text evidence="11">The sequence shown here is derived from an EMBL/GenBank/DDBJ whole genome shotgun (WGS) entry which is preliminary data.</text>
</comment>
<keyword evidence="3" id="KW-0328">Glycosyltransferase</keyword>
<dbReference type="EC" id="2.4.1.183" evidence="2"/>
<dbReference type="Pfam" id="PF26108">
    <property type="entry name" value="GH_Mok13"/>
    <property type="match status" value="1"/>
</dbReference>
<dbReference type="Pfam" id="PF00534">
    <property type="entry name" value="Glycos_transf_1"/>
    <property type="match status" value="1"/>
</dbReference>
<evidence type="ECO:0000256" key="7">
    <source>
        <dbReference type="SAM" id="MobiDB-lite"/>
    </source>
</evidence>
<dbReference type="SMART" id="SM00642">
    <property type="entry name" value="Aamy"/>
    <property type="match status" value="1"/>
</dbReference>
<evidence type="ECO:0000256" key="5">
    <source>
        <dbReference type="ARBA" id="ARBA00023316"/>
    </source>
</evidence>
<keyword evidence="12" id="KW-1185">Reference proteome</keyword>
<feature type="chain" id="PRO_5041910261" description="alpha-1,3-glucan synthase" evidence="9">
    <location>
        <begin position="28"/>
        <end position="2375"/>
    </location>
</feature>
<feature type="transmembrane region" description="Helical" evidence="8">
    <location>
        <begin position="2160"/>
        <end position="2177"/>
    </location>
</feature>
<dbReference type="InterPro" id="IPR058655">
    <property type="entry name" value="Mok11-14/Ags1-like"/>
</dbReference>
<dbReference type="InterPro" id="IPR058659">
    <property type="entry name" value="Mok11-13/Ags1-like_CBM"/>
</dbReference>
<feature type="transmembrane region" description="Helical" evidence="8">
    <location>
        <begin position="2118"/>
        <end position="2139"/>
    </location>
</feature>
<dbReference type="GO" id="GO:0070600">
    <property type="term" value="P:fungal-type cell wall (1-&gt;3)-alpha-glucan biosynthetic process"/>
    <property type="evidence" value="ECO:0007669"/>
    <property type="project" value="TreeGrafter"/>
</dbReference>
<dbReference type="CDD" id="cd11323">
    <property type="entry name" value="AmyAc_AGS"/>
    <property type="match status" value="1"/>
</dbReference>
<dbReference type="GO" id="GO:0009277">
    <property type="term" value="C:fungal-type cell wall"/>
    <property type="evidence" value="ECO:0007669"/>
    <property type="project" value="TreeGrafter"/>
</dbReference>
<keyword evidence="8" id="KW-1133">Transmembrane helix</keyword>
<evidence type="ECO:0000256" key="3">
    <source>
        <dbReference type="ARBA" id="ARBA00022676"/>
    </source>
</evidence>
<accession>A0AAE0P3H7</accession>
<feature type="transmembrane region" description="Helical" evidence="8">
    <location>
        <begin position="1946"/>
        <end position="1968"/>
    </location>
</feature>
<gene>
    <name evidence="11" type="ORF">B0H63DRAFT_1548</name>
</gene>
<feature type="signal peptide" evidence="9">
    <location>
        <begin position="1"/>
        <end position="27"/>
    </location>
</feature>
<evidence type="ECO:0000313" key="11">
    <source>
        <dbReference type="EMBL" id="KAK3392778.1"/>
    </source>
</evidence>
<feature type="transmembrane region" description="Helical" evidence="8">
    <location>
        <begin position="1071"/>
        <end position="1097"/>
    </location>
</feature>
<sequence>MKQCTMLPSAWLLKTFVYLSAVTLVCGLRYDASLAAYNLNQNRTAINPLDYAGGREDGFNYTRSPTNWRFPTYTIFLDRWVNGDPSNDNANGTIFEQDIYSNQLRHGGDLQGLIDSLDYIQGMGIKAIYIAGSIFINQPWGADSYSPLDLTLLDFHFGTLAQWQTAVDEIHRRDMYIILDHTMGTLGDLVGFQDYLNASTPFDTKEYKAVYKSSREYLDFKFSNEYNETCKYPQFWLETGEPVGSDVTSQLKGCYNSDFDHYGDIEAFGLHPDWQRQLAKFASVQDRLREWHPPVRSRIEHFSCMVIASLDIDGFRIDKGVQVTVDAQAQISSAIRKCAGEKQKTNFFIPGEITAGNNLGSIYVGRGRRPSQKPGTPLAAMQLDPNGTSGFVRAEGLAALDAGAFHYSIYRFLTRFLGLKGNLEAGFDLPSDWVKSWDQMLITNDMFNVNTRKFDPRHMYGVTNQDVFRWPGIEQGIERMLLAYFITTLMLPGIPLVYYGEEQAFYVLDSTAENYVYGRQAMSAAQAWKLHGCYRKGTVNYVDWPVDKATTGCLDDTVAYDHRDPSHPIRNIFKHMFELRTRPELEVLNDGFSLDTLANQTEHVLLEGSTTTTEFGVWSIARSMYYGVQDHAATATPAWLVFHNRGQETTYTFDCSGNGAFIAPYDAGTKIKNLFAPYDEITLGTADIKKSGFGTAASGCIDSITMAPYEFRAYIPTAKWAPAKPMITKFLPGHDVPIDSATAGGTVEISLHFSVAMESCDAVTKAITVTSTVEGTNGTAKIDTSSVRCETLDKAGDLPYVGAITTDYTWTANLVDAADGVHTITVTNATAVKGSTGTTDKFLIRIGKPDNPVVWPFTANYSSTLLTQDNEGKLYINHRAAGATKWRFSTNWGSTWSDWVVYKGGAQRTPINPLDWSGAAHQAWEGHHVMVQYFSAPLGSSSFMQHGDTQSTTRRFPHLFLQGPFNKWGYDSGVPNQLSMIGNSTWELHYMDEWPATFQFNVWGINPDNQPDQSWVFGDIIDNGIANRLPPPRLPDNVFNITGPPPMPALSLRLVFNDATFQVEIIPQGNMWLQILMFILLPLLPIFLGFLATWAFFRSFYQVKINKRGFKRPQGIKTWIWPWTGLPGSKLHKSPPEISTGPTDGVVIIPSSPSDALVTSPTSLMAAGGAAGGMMAAATGGPRKTVLLATMEYNIDDWNITIRIGGLGVMAKLMSTALSHLDIIWVVPCVGDVDYPLDTPAESMFVTVLGHQYEVYVQYHKPKSPPGNNITYVILDAPIFRQQTRADPYHARMDDIESAILYATWNSCIAETMRRFPQIDLYHMQDYHGAAAPLYLLPENRTIPCCLSLHNAEFQGMWSMRTPEETQEVCEVFGLSHDIVKTYVQYGSAFNLLHAGASYLRIHQHGFGAVGVSKKYGDRSLARYPIFWALKSIGHLPNPDPTDTAEWTAPEHHGHHLIGAGSKAEQKEKEELQIQGGAKEGRAQRRKLKVQAQEWAGLDINPDAELFIFAGRWSHQKGVDLIADIFPGILEKYPETQLICVGPVIDLHGKFAALKLGKVADMYPGRVFFRPEFTALPPFVFGGAEFALIPSRDEPFGLVAVESGRLGALGVGARVGGLGQMPGFWYTIESTSPKHLIAQFRKAVTAALASTPEKRATMRSWSAKQRFPVVQWVQRVDEMYRDAIRIHHQEAERRAKRPSMMISPISRSSFLFSSSSGALHTMKDNDSGSIKGSPRPESIIPSVPPSRTSTPFAAPGARGHPSEDSSEDISVAGINDEIVAPVLPFAQSSYNANRNSTGSTISLQDVVGDRHDLKLQKVDPFFTDSTGEFFARYETMLENLSADTSQSELCIASFLKRSEKEWFSRYRDAKLGMPRVHSGMNFSTPDNHSDSVAEAAGSEVQIGTNMNEKRTPGMIMLTDDEFLLGNEYKPPTGLRKILSIRIFKDWPVYSLLLAAGQVISANSYQIVLLTGETGQSSRKLYIVASTYIATSLFWWIMVRRFKSVYALSLPWLLYGMAFMMLGIASFVPGYIQRGAVQDVATALYAAAASSGALDFALNFGDESGAPTNLWAIRALIITAFAQLYSAALWYWGSLMSDPFHPRGSASGNVGASEIPKGIVIAIPIAVLFWAIGIILFYGLPDYYRQSPETIPGYYVSLFRRKTVIWFFVMVVLQNYWLSAPYGRSWEFLFSSKHVPGWAIFLLAVLFFGVLWSCLISVFTVFSNSHPWLLPIFATGLGLGVPRWAQLLWGTSGVGLYLPWAGGPVASAILSRCVWLWLGLLDTIQIVGLGMTLLATLTRQHVMGVLIGSQVIGGAATILARATSPNAVHPQTTFPDFSEGIMPGIANKWFWICLAFQLVIPFGFFKFFRKEQVTKP</sequence>
<feature type="transmembrane region" description="Helical" evidence="8">
    <location>
        <begin position="2004"/>
        <end position="2027"/>
    </location>
</feature>
<dbReference type="PANTHER" id="PTHR47182:SF2">
    <property type="entry name" value="CELL WALL ALPHA-1,3-GLUCAN SYNTHASE AGS1"/>
    <property type="match status" value="1"/>
</dbReference>
<evidence type="ECO:0000256" key="2">
    <source>
        <dbReference type="ARBA" id="ARBA00012688"/>
    </source>
</evidence>
<protein>
    <recommendedName>
        <fullName evidence="2">alpha-1,3-glucan synthase</fullName>
        <ecNumber evidence="2">2.4.1.183</ecNumber>
    </recommendedName>
</protein>
<dbReference type="Pfam" id="PF00128">
    <property type="entry name" value="Alpha-amylase"/>
    <property type="match status" value="1"/>
</dbReference>
<feature type="domain" description="Glycosyl hydrolase family 13 catalytic" evidence="10">
    <location>
        <begin position="74"/>
        <end position="526"/>
    </location>
</feature>
<dbReference type="GO" id="GO:0047657">
    <property type="term" value="F:alpha-1,3-glucan synthase activity"/>
    <property type="evidence" value="ECO:0007669"/>
    <property type="project" value="UniProtKB-EC"/>
</dbReference>
<dbReference type="Pfam" id="PF26122">
    <property type="entry name" value="CBM_Mok13"/>
    <property type="match status" value="1"/>
</dbReference>
<dbReference type="Pfam" id="PF08323">
    <property type="entry name" value="Glyco_transf_5"/>
    <property type="match status" value="1"/>
</dbReference>
<dbReference type="InterPro" id="IPR001296">
    <property type="entry name" value="Glyco_trans_1"/>
</dbReference>
<feature type="transmembrane region" description="Helical" evidence="8">
    <location>
        <begin position="1980"/>
        <end position="1997"/>
    </location>
</feature>
<feature type="transmembrane region" description="Helical" evidence="8">
    <location>
        <begin position="2227"/>
        <end position="2244"/>
    </location>
</feature>
<dbReference type="InterPro" id="IPR017853">
    <property type="entry name" value="GH"/>
</dbReference>
<dbReference type="Pfam" id="PF26114">
    <property type="entry name" value="Ig_2_Mok13"/>
    <property type="match status" value="1"/>
</dbReference>
<feature type="transmembrane region" description="Helical" evidence="8">
    <location>
        <begin position="2348"/>
        <end position="2367"/>
    </location>
</feature>
<organism evidence="11 12">
    <name type="scientific">Podospora didyma</name>
    <dbReference type="NCBI Taxonomy" id="330526"/>
    <lineage>
        <taxon>Eukaryota</taxon>
        <taxon>Fungi</taxon>
        <taxon>Dikarya</taxon>
        <taxon>Ascomycota</taxon>
        <taxon>Pezizomycotina</taxon>
        <taxon>Sordariomycetes</taxon>
        <taxon>Sordariomycetidae</taxon>
        <taxon>Sordariales</taxon>
        <taxon>Podosporaceae</taxon>
        <taxon>Podospora</taxon>
    </lineage>
</organism>
<dbReference type="InterPro" id="IPR006047">
    <property type="entry name" value="GH13_cat_dom"/>
</dbReference>
<keyword evidence="8" id="KW-0812">Transmembrane</keyword>
<evidence type="ECO:0000256" key="4">
    <source>
        <dbReference type="ARBA" id="ARBA00022679"/>
    </source>
</evidence>
<dbReference type="Proteomes" id="UP001285441">
    <property type="component" value="Unassembled WGS sequence"/>
</dbReference>
<dbReference type="Gene3D" id="3.20.20.80">
    <property type="entry name" value="Glycosidases"/>
    <property type="match status" value="1"/>
</dbReference>
<dbReference type="InterPro" id="IPR013534">
    <property type="entry name" value="Starch_synth_cat_dom"/>
</dbReference>
<feature type="transmembrane region" description="Helical" evidence="8">
    <location>
        <begin position="2301"/>
        <end position="2319"/>
    </location>
</feature>
<evidence type="ECO:0000256" key="8">
    <source>
        <dbReference type="SAM" id="Phobius"/>
    </source>
</evidence>
<comment type="catalytic activity">
    <reaction evidence="6">
        <text>[(1-&gt;3)-alpha-D-glucosyl](n) + UDP-alpha-D-glucose = [(1-&gt;3)-alpha-D-glucosyl](n+1) + UDP + H(+)</text>
        <dbReference type="Rhea" id="RHEA:19749"/>
        <dbReference type="Rhea" id="RHEA-COMP:11150"/>
        <dbReference type="Rhea" id="RHEA-COMP:11151"/>
        <dbReference type="ChEBI" id="CHEBI:15378"/>
        <dbReference type="ChEBI" id="CHEBI:28100"/>
        <dbReference type="ChEBI" id="CHEBI:58223"/>
        <dbReference type="ChEBI" id="CHEBI:58885"/>
        <dbReference type="EC" id="2.4.1.183"/>
    </reaction>
</comment>
<dbReference type="SUPFAM" id="SSF51445">
    <property type="entry name" value="(Trans)glycosidases"/>
    <property type="match status" value="1"/>
</dbReference>
<feature type="transmembrane region" description="Helical" evidence="8">
    <location>
        <begin position="2256"/>
        <end position="2280"/>
    </location>
</feature>
<proteinExistence type="inferred from homology"/>
<dbReference type="Pfam" id="PF26111">
    <property type="entry name" value="Ig_Mok13"/>
    <property type="match status" value="1"/>
</dbReference>
<dbReference type="InterPro" id="IPR058658">
    <property type="entry name" value="Mok11-13/Ags1-like_Ig_2"/>
</dbReference>
<evidence type="ECO:0000256" key="1">
    <source>
        <dbReference type="ARBA" id="ARBA00006122"/>
    </source>
</evidence>
<reference evidence="11" key="2">
    <citation type="submission" date="2023-06" db="EMBL/GenBank/DDBJ databases">
        <authorList>
            <consortium name="Lawrence Berkeley National Laboratory"/>
            <person name="Haridas S."/>
            <person name="Hensen N."/>
            <person name="Bonometti L."/>
            <person name="Westerberg I."/>
            <person name="Brannstrom I.O."/>
            <person name="Guillou S."/>
            <person name="Cros-Aarteil S."/>
            <person name="Calhoun S."/>
            <person name="Kuo A."/>
            <person name="Mondo S."/>
            <person name="Pangilinan J."/>
            <person name="Riley R."/>
            <person name="LaButti K."/>
            <person name="Andreopoulos B."/>
            <person name="Lipzen A."/>
            <person name="Chen C."/>
            <person name="Yanf M."/>
            <person name="Daum C."/>
            <person name="Ng V."/>
            <person name="Clum A."/>
            <person name="Steindorff A."/>
            <person name="Ohm R."/>
            <person name="Martin F."/>
            <person name="Silar P."/>
            <person name="Natvig D."/>
            <person name="Lalanne C."/>
            <person name="Gautier V."/>
            <person name="Ament-velasquez S.L."/>
            <person name="Kruys A."/>
            <person name="Hutchinson M.I."/>
            <person name="Powell A.J."/>
            <person name="Barry K."/>
            <person name="Miller A.N."/>
            <person name="Grigoriev I.V."/>
            <person name="Debuchy R."/>
            <person name="Gladieux P."/>
            <person name="Thoren M.H."/>
            <person name="Johannesson H."/>
        </authorList>
    </citation>
    <scope>NUCLEOTIDE SEQUENCE</scope>
    <source>
        <strain evidence="11">CBS 232.78</strain>
    </source>
</reference>
<name>A0AAE0P3H7_9PEZI</name>
<dbReference type="InterPro" id="IPR058654">
    <property type="entry name" value="Mok11-14/Ags1-like_TM"/>
</dbReference>
<feature type="transmembrane region" description="Helical" evidence="8">
    <location>
        <begin position="2069"/>
        <end position="2091"/>
    </location>
</feature>
<dbReference type="SUPFAM" id="SSF53756">
    <property type="entry name" value="UDP-Glycosyltransferase/glycogen phosphorylase"/>
    <property type="match status" value="1"/>
</dbReference>
<keyword evidence="4" id="KW-0808">Transferase</keyword>
<dbReference type="InterPro" id="IPR058657">
    <property type="entry name" value="Mok11-13/Ags1-like_Ig"/>
</dbReference>
<comment type="similarity">
    <text evidence="1">Belongs to the glycosyltransferase group 1 family.</text>
</comment>
<feature type="transmembrane region" description="Helical" evidence="8">
    <location>
        <begin position="2197"/>
        <end position="2220"/>
    </location>
</feature>
<evidence type="ECO:0000256" key="6">
    <source>
        <dbReference type="ARBA" id="ARBA00048960"/>
    </source>
</evidence>